<dbReference type="OrthoDB" id="9767517at2"/>
<keyword evidence="5" id="KW-1185">Reference proteome</keyword>
<evidence type="ECO:0000256" key="1">
    <source>
        <dbReference type="ARBA" id="ARBA00022679"/>
    </source>
</evidence>
<dbReference type="PANTHER" id="PTHR46401:SF2">
    <property type="entry name" value="GLYCOSYLTRANSFERASE WBBK-RELATED"/>
    <property type="match status" value="1"/>
</dbReference>
<comment type="caution">
    <text evidence="4">The sequence shown here is derived from an EMBL/GenBank/DDBJ whole genome shotgun (WGS) entry which is preliminary data.</text>
</comment>
<feature type="domain" description="Glycosyl transferase family 1" evidence="2">
    <location>
        <begin position="191"/>
        <end position="344"/>
    </location>
</feature>
<sequence length="371" mass="41612">MHAKKINIVYDHQIFDQQKYGGISRYFCEVASRIARDNNCDVKFASPIFFNCYLKFDSDRVKGLYIPQIPKTGKLIQLINNLIAPCLVRLCSPNLVHETYYSYKSAASNSAKVIVTVHDMIHELFPESFETSDTTRFKKAAAVNRADHVICVSGNTQQDLIRLLGVDPAKTSVVHHGYELMVAPSGMRRCEEPYILYVGSRGGYKNFDRLLQGYAASPSIHKNFQLVAFGGGELTRQERSRIQELGGGRLQVRHFSGDDEVLADLYDFAHVFVYPSLYEGFGIPPLEAMSVGCPVLCSDRSSLPEVLGDAAGFFDPESVDSIANALERVLFDSSYRQGLIEKGYGRCARYSWEKCAKETLDVYRYVVGSEI</sequence>
<evidence type="ECO:0000259" key="3">
    <source>
        <dbReference type="Pfam" id="PF13439"/>
    </source>
</evidence>
<dbReference type="Gene3D" id="3.40.50.2000">
    <property type="entry name" value="Glycogen Phosphorylase B"/>
    <property type="match status" value="2"/>
</dbReference>
<dbReference type="InterPro" id="IPR028098">
    <property type="entry name" value="Glyco_trans_4-like_N"/>
</dbReference>
<feature type="domain" description="Glycosyltransferase subfamily 4-like N-terminal" evidence="3">
    <location>
        <begin position="20"/>
        <end position="179"/>
    </location>
</feature>
<evidence type="ECO:0000259" key="2">
    <source>
        <dbReference type="Pfam" id="PF00534"/>
    </source>
</evidence>
<dbReference type="CDD" id="cd03809">
    <property type="entry name" value="GT4_MtfB-like"/>
    <property type="match status" value="1"/>
</dbReference>
<dbReference type="AlphaFoldDB" id="A0A8G2C1B5"/>
<reference evidence="4 5" key="1">
    <citation type="submission" date="2016-10" db="EMBL/GenBank/DDBJ databases">
        <authorList>
            <person name="Varghese N."/>
            <person name="Submissions S."/>
        </authorList>
    </citation>
    <scope>NUCLEOTIDE SEQUENCE [LARGE SCALE GENOMIC DNA]</scope>
    <source>
        <strain evidence="4 5">DSM 1741</strain>
    </source>
</reference>
<dbReference type="GO" id="GO:0009103">
    <property type="term" value="P:lipopolysaccharide biosynthetic process"/>
    <property type="evidence" value="ECO:0007669"/>
    <property type="project" value="TreeGrafter"/>
</dbReference>
<dbReference type="InterPro" id="IPR001296">
    <property type="entry name" value="Glyco_trans_1"/>
</dbReference>
<organism evidence="4 5">
    <name type="scientific">Desulfomicrobium norvegicum (strain DSM 1741 / NCIMB 8310)</name>
    <name type="common">Desulfovibrio baculatus (strain Norway 4)</name>
    <name type="synonym">Desulfovibrio desulfuricans (strain Norway 4)</name>
    <dbReference type="NCBI Taxonomy" id="52561"/>
    <lineage>
        <taxon>Bacteria</taxon>
        <taxon>Pseudomonadati</taxon>
        <taxon>Thermodesulfobacteriota</taxon>
        <taxon>Desulfovibrionia</taxon>
        <taxon>Desulfovibrionales</taxon>
        <taxon>Desulfomicrobiaceae</taxon>
        <taxon>Desulfomicrobium</taxon>
    </lineage>
</organism>
<proteinExistence type="predicted"/>
<gene>
    <name evidence="4" type="ORF">SAMN05421830_102321</name>
</gene>
<dbReference type="Pfam" id="PF13439">
    <property type="entry name" value="Glyco_transf_4"/>
    <property type="match status" value="1"/>
</dbReference>
<dbReference type="Proteomes" id="UP000199581">
    <property type="component" value="Unassembled WGS sequence"/>
</dbReference>
<dbReference type="Pfam" id="PF00534">
    <property type="entry name" value="Glycos_transf_1"/>
    <property type="match status" value="1"/>
</dbReference>
<protein>
    <submittedName>
        <fullName evidence="4">Glycosyltransferase involved in cell wall bisynthesis</fullName>
    </submittedName>
</protein>
<name>A0A8G2C1B5_DESNO</name>
<dbReference type="EMBL" id="FOTO01000002">
    <property type="protein sequence ID" value="SFL47113.1"/>
    <property type="molecule type" value="Genomic_DNA"/>
</dbReference>
<dbReference type="PANTHER" id="PTHR46401">
    <property type="entry name" value="GLYCOSYLTRANSFERASE WBBK-RELATED"/>
    <property type="match status" value="1"/>
</dbReference>
<keyword evidence="1 4" id="KW-0808">Transferase</keyword>
<evidence type="ECO:0000313" key="4">
    <source>
        <dbReference type="EMBL" id="SFL47113.1"/>
    </source>
</evidence>
<dbReference type="GO" id="GO:0016757">
    <property type="term" value="F:glycosyltransferase activity"/>
    <property type="evidence" value="ECO:0007669"/>
    <property type="project" value="InterPro"/>
</dbReference>
<dbReference type="SUPFAM" id="SSF53756">
    <property type="entry name" value="UDP-Glycosyltransferase/glycogen phosphorylase"/>
    <property type="match status" value="1"/>
</dbReference>
<dbReference type="RefSeq" id="WP_092190132.1">
    <property type="nucleotide sequence ID" value="NZ_FOTO01000002.1"/>
</dbReference>
<accession>A0A8G2C1B5</accession>
<evidence type="ECO:0000313" key="5">
    <source>
        <dbReference type="Proteomes" id="UP000199581"/>
    </source>
</evidence>